<organism evidence="1 2">
    <name type="scientific">Streptomyces sparsogenes DSM 40356</name>
    <dbReference type="NCBI Taxonomy" id="1331668"/>
    <lineage>
        <taxon>Bacteria</taxon>
        <taxon>Bacillati</taxon>
        <taxon>Actinomycetota</taxon>
        <taxon>Actinomycetes</taxon>
        <taxon>Kitasatosporales</taxon>
        <taxon>Streptomycetaceae</taxon>
        <taxon>Streptomyces</taxon>
    </lineage>
</organism>
<comment type="caution">
    <text evidence="1">The sequence shown here is derived from an EMBL/GenBank/DDBJ whole genome shotgun (WGS) entry which is preliminary data.</text>
</comment>
<protein>
    <submittedName>
        <fullName evidence="1">Uncharacterized protein</fullName>
    </submittedName>
</protein>
<keyword evidence="2" id="KW-1185">Reference proteome</keyword>
<dbReference type="EMBL" id="ASQP01000469">
    <property type="protein sequence ID" value="OMI34410.1"/>
    <property type="molecule type" value="Genomic_DNA"/>
</dbReference>
<dbReference type="Proteomes" id="UP000186168">
    <property type="component" value="Unassembled WGS sequence"/>
</dbReference>
<proteinExistence type="predicted"/>
<evidence type="ECO:0000313" key="2">
    <source>
        <dbReference type="Proteomes" id="UP000186168"/>
    </source>
</evidence>
<evidence type="ECO:0000313" key="1">
    <source>
        <dbReference type="EMBL" id="OMI34410.1"/>
    </source>
</evidence>
<dbReference type="AlphaFoldDB" id="A0A1R1S7Z9"/>
<gene>
    <name evidence="1" type="ORF">SPAR_36541</name>
</gene>
<name>A0A1R1S7Z9_9ACTN</name>
<sequence length="64" mass="6947">MPRFSPKARHHADQAVAAIDAGDHDGAIAHMREIVENGTHDDRRAFTDVVFDAARLLKNADGAP</sequence>
<dbReference type="STRING" id="67365.GCA_001704635_01735"/>
<reference evidence="1 2" key="1">
    <citation type="submission" date="2013-05" db="EMBL/GenBank/DDBJ databases">
        <title>Genome sequence of Streptomyces sparsogenes DSM 40356.</title>
        <authorList>
            <person name="Coyne S."/>
            <person name="Seebeck F.P."/>
        </authorList>
    </citation>
    <scope>NUCLEOTIDE SEQUENCE [LARGE SCALE GENOMIC DNA]</scope>
    <source>
        <strain evidence="1 2">DSM 40356</strain>
    </source>
</reference>
<accession>A0A1R1S7Z9</accession>